<dbReference type="SMART" id="SM00507">
    <property type="entry name" value="HNHc"/>
    <property type="match status" value="1"/>
</dbReference>
<dbReference type="Proteomes" id="UP000003803">
    <property type="component" value="Unassembled WGS sequence"/>
</dbReference>
<comment type="caution">
    <text evidence="3">The sequence shown here is derived from an EMBL/GenBank/DDBJ whole genome shotgun (WGS) entry which is preliminary data.</text>
</comment>
<keyword evidence="3" id="KW-0255">Endonuclease</keyword>
<dbReference type="AlphaFoldDB" id="B0PAM8"/>
<dbReference type="eggNOG" id="ENOG50337XK">
    <property type="taxonomic scope" value="Bacteria"/>
</dbReference>
<feature type="region of interest" description="Disordered" evidence="1">
    <location>
        <begin position="198"/>
        <end position="231"/>
    </location>
</feature>
<reference evidence="3" key="1">
    <citation type="submission" date="2007-11" db="EMBL/GenBank/DDBJ databases">
        <authorList>
            <person name="Fulton L."/>
            <person name="Clifton S."/>
            <person name="Fulton B."/>
            <person name="Xu J."/>
            <person name="Minx P."/>
            <person name="Pepin K.H."/>
            <person name="Johnson M."/>
            <person name="Thiruvilangam P."/>
            <person name="Bhonagiri V."/>
            <person name="Nash W.E."/>
            <person name="Mardis E.R."/>
            <person name="Wilson R.K."/>
        </authorList>
    </citation>
    <scope>NUCLEOTIDE SEQUENCE [LARGE SCALE GENOMIC DNA]</scope>
    <source>
        <strain evidence="3">DSM 17241</strain>
    </source>
</reference>
<name>B0PAM8_9FIRM</name>
<feature type="domain" description="HNH nuclease" evidence="2">
    <location>
        <begin position="99"/>
        <end position="164"/>
    </location>
</feature>
<evidence type="ECO:0000256" key="1">
    <source>
        <dbReference type="SAM" id="MobiDB-lite"/>
    </source>
</evidence>
<dbReference type="GO" id="GO:0008270">
    <property type="term" value="F:zinc ion binding"/>
    <property type="evidence" value="ECO:0007669"/>
    <property type="project" value="InterPro"/>
</dbReference>
<dbReference type="CDD" id="cd00085">
    <property type="entry name" value="HNHc"/>
    <property type="match status" value="1"/>
</dbReference>
<accession>B0PAM8</accession>
<dbReference type="GO" id="GO:0003676">
    <property type="term" value="F:nucleic acid binding"/>
    <property type="evidence" value="ECO:0007669"/>
    <property type="project" value="InterPro"/>
</dbReference>
<reference evidence="3" key="2">
    <citation type="submission" date="2013-09" db="EMBL/GenBank/DDBJ databases">
        <title>Draft genome sequence of Anaerotruncus colihominis(DSM 17241).</title>
        <authorList>
            <person name="Sudarsanam P."/>
            <person name="Ley R."/>
            <person name="Guruge J."/>
            <person name="Turnbaugh P.J."/>
            <person name="Mahowald M."/>
            <person name="Liep D."/>
            <person name="Gordon J."/>
        </authorList>
    </citation>
    <scope>NUCLEOTIDE SEQUENCE</scope>
    <source>
        <strain evidence="3">DSM 17241</strain>
    </source>
</reference>
<dbReference type="GO" id="GO:0004519">
    <property type="term" value="F:endonuclease activity"/>
    <property type="evidence" value="ECO:0007669"/>
    <property type="project" value="UniProtKB-KW"/>
</dbReference>
<dbReference type="InterPro" id="IPR003615">
    <property type="entry name" value="HNH_nuc"/>
</dbReference>
<evidence type="ECO:0000313" key="4">
    <source>
        <dbReference type="Proteomes" id="UP000003803"/>
    </source>
</evidence>
<keyword evidence="3" id="KW-0378">Hydrolase</keyword>
<gene>
    <name evidence="3" type="ORF">ANACOL_01828</name>
</gene>
<dbReference type="InterPro" id="IPR002711">
    <property type="entry name" value="HNH"/>
</dbReference>
<keyword evidence="3" id="KW-0540">Nuclease</keyword>
<dbReference type="HOGENOM" id="CLU_841022_0_0_9"/>
<dbReference type="Gene3D" id="1.10.30.50">
    <property type="match status" value="1"/>
</dbReference>
<proteinExistence type="predicted"/>
<evidence type="ECO:0000259" key="2">
    <source>
        <dbReference type="SMART" id="SM00507"/>
    </source>
</evidence>
<organism evidence="3 4">
    <name type="scientific">Anaerotruncus colihominis DSM 17241</name>
    <dbReference type="NCBI Taxonomy" id="445972"/>
    <lineage>
        <taxon>Bacteria</taxon>
        <taxon>Bacillati</taxon>
        <taxon>Bacillota</taxon>
        <taxon>Clostridia</taxon>
        <taxon>Eubacteriales</taxon>
        <taxon>Oscillospiraceae</taxon>
        <taxon>Anaerotruncus</taxon>
    </lineage>
</organism>
<sequence>MLTYADDYGRFNADTMIMRARLFPREYEAITEQDIIDALIDIAGNGKISFYTPTGKKGIYGAFPNWAQHERVRDSKKKCPEPDDTSINDWYLRRFISKDMKRAVLERDNMKCAVCGKYLTSCKDIERFLKLGQGLYHIDHIAPVLQGGRAAIENLRLICPECNLKRKGAFTFEAILQEINSSDFPVLPQIAASCGKLRPESNPNPIQSESKSESKIMRGAESSSTPPVAELPLNDGTVYSVSAEQCQKWAGLYPAVDVIQQLRAMTGWLDANPTKRKTRQGIERFINAWLAKDQDRGGVRYAADRGHNQIFGVPGGTAGRNKPTLGTVLE</sequence>
<dbReference type="EMBL" id="ABGD02000014">
    <property type="protein sequence ID" value="EDS11208.1"/>
    <property type="molecule type" value="Genomic_DNA"/>
</dbReference>
<keyword evidence="4" id="KW-1185">Reference proteome</keyword>
<dbReference type="Pfam" id="PF01844">
    <property type="entry name" value="HNH"/>
    <property type="match status" value="1"/>
</dbReference>
<protein>
    <submittedName>
        <fullName evidence="3">HNH endonuclease domain protein</fullName>
    </submittedName>
</protein>
<evidence type="ECO:0000313" key="3">
    <source>
        <dbReference type="EMBL" id="EDS11208.1"/>
    </source>
</evidence>